<comment type="subcellular location">
    <subcellularLocation>
        <location evidence="1">Cell membrane</location>
    </subcellularLocation>
</comment>
<dbReference type="SMART" id="SM00900">
    <property type="entry name" value="FMN_bind"/>
    <property type="match status" value="1"/>
</dbReference>
<accession>A0A1P8FAK2</accession>
<feature type="transmembrane region" description="Helical" evidence="4">
    <location>
        <begin position="12"/>
        <end position="30"/>
    </location>
</feature>
<dbReference type="STRING" id="1839801.Dform_02184"/>
<feature type="transmembrane region" description="Helical" evidence="4">
    <location>
        <begin position="222"/>
        <end position="246"/>
    </location>
</feature>
<proteinExistence type="predicted"/>
<evidence type="ECO:0000313" key="7">
    <source>
        <dbReference type="Proteomes" id="UP000185934"/>
    </source>
</evidence>
<sequence>MTQSSFWRIHGRTAIIIGAVVSLAGAWIFGQLNLKTDVAKYLDDAIPNATFQLVSSKPSEGQYLYSATANGTQIGWVTAGKGQGYGGPMVVMVAWTMDGTITNLQVPELKETPVWYARLNKPLGDFSSYFSQYIGRTFSDPFTLGTDIDATTGATRSSIGVAQGVYGGRLLLAEQLGKPYVGPPQQIKIGPEEILLIVALVLVIAFRMIPGLKQKRWPRYVMLMFGLAVFGVWSSAMLSLINFVVFPIGYAPSIFTNPFLYIMVFGVLLLALTVGKNFWCFWICPFSALQEGVHFLGGSQVRPVSRLQLALRNSRYVILWAVVMLVFIFRSPQLAVYEPWNTVFSLQGNLAQWLLLGSVLGIGLFIYNFWCHYLCPVGATMDIVLKIRTWAVNTYGRLTAGSAGGNRIG</sequence>
<dbReference type="InterPro" id="IPR007329">
    <property type="entry name" value="FMN-bd"/>
</dbReference>
<dbReference type="EMBL" id="CP018258">
    <property type="protein sequence ID" value="APV45487.1"/>
    <property type="molecule type" value="Genomic_DNA"/>
</dbReference>
<dbReference type="PANTHER" id="PTHR30224">
    <property type="entry name" value="ELECTRON TRANSPORT PROTEIN"/>
    <property type="match status" value="1"/>
</dbReference>
<evidence type="ECO:0000256" key="4">
    <source>
        <dbReference type="SAM" id="Phobius"/>
    </source>
</evidence>
<feature type="transmembrane region" description="Helical" evidence="4">
    <location>
        <begin position="353"/>
        <end position="371"/>
    </location>
</feature>
<keyword evidence="3 4" id="KW-0472">Membrane</keyword>
<protein>
    <submittedName>
        <fullName evidence="6">4Fe-4S binding domain-containing protein</fullName>
    </submittedName>
</protein>
<gene>
    <name evidence="6" type="ORF">Dform_02184</name>
</gene>
<dbReference type="PANTHER" id="PTHR30224:SF4">
    <property type="entry name" value="ELECTRON TRANSPORT PROTEIN YCCM-RELATED"/>
    <property type="match status" value="1"/>
</dbReference>
<dbReference type="RefSeq" id="WP_083635462.1">
    <property type="nucleotide sequence ID" value="NZ_CP018258.1"/>
</dbReference>
<dbReference type="OrthoDB" id="9806398at2"/>
<organism evidence="6 7">
    <name type="scientific">Dehalogenimonas formicexedens</name>
    <dbReference type="NCBI Taxonomy" id="1839801"/>
    <lineage>
        <taxon>Bacteria</taxon>
        <taxon>Bacillati</taxon>
        <taxon>Chloroflexota</taxon>
        <taxon>Dehalococcoidia</taxon>
        <taxon>Dehalococcoidales</taxon>
        <taxon>Dehalococcoidaceae</taxon>
        <taxon>Dehalogenimonas</taxon>
    </lineage>
</organism>
<dbReference type="InterPro" id="IPR017896">
    <property type="entry name" value="4Fe4S_Fe-S-bd"/>
</dbReference>
<evidence type="ECO:0000259" key="5">
    <source>
        <dbReference type="SMART" id="SM00900"/>
    </source>
</evidence>
<keyword evidence="7" id="KW-1185">Reference proteome</keyword>
<evidence type="ECO:0000256" key="1">
    <source>
        <dbReference type="ARBA" id="ARBA00004236"/>
    </source>
</evidence>
<dbReference type="KEGG" id="dfo:Dform_02184"/>
<evidence type="ECO:0000256" key="2">
    <source>
        <dbReference type="ARBA" id="ARBA00022475"/>
    </source>
</evidence>
<feature type="domain" description="FMN-binding" evidence="5">
    <location>
        <begin position="84"/>
        <end position="172"/>
    </location>
</feature>
<evidence type="ECO:0000256" key="3">
    <source>
        <dbReference type="ARBA" id="ARBA00023136"/>
    </source>
</evidence>
<evidence type="ECO:0000313" key="6">
    <source>
        <dbReference type="EMBL" id="APV45487.1"/>
    </source>
</evidence>
<feature type="transmembrane region" description="Helical" evidence="4">
    <location>
        <begin position="258"/>
        <end position="279"/>
    </location>
</feature>
<dbReference type="AlphaFoldDB" id="A0A1P8FAK2"/>
<dbReference type="InterPro" id="IPR052378">
    <property type="entry name" value="NosR_regulator"/>
</dbReference>
<name>A0A1P8FAK2_9CHLR</name>
<keyword evidence="2" id="KW-1003">Cell membrane</keyword>
<dbReference type="Pfam" id="PF04205">
    <property type="entry name" value="FMN_bind"/>
    <property type="match status" value="1"/>
</dbReference>
<dbReference type="GO" id="GO:0005886">
    <property type="term" value="C:plasma membrane"/>
    <property type="evidence" value="ECO:0007669"/>
    <property type="project" value="UniProtKB-SubCell"/>
</dbReference>
<dbReference type="Pfam" id="PF12801">
    <property type="entry name" value="Fer4_5"/>
    <property type="match status" value="2"/>
</dbReference>
<dbReference type="Proteomes" id="UP000185934">
    <property type="component" value="Chromosome"/>
</dbReference>
<feature type="transmembrane region" description="Helical" evidence="4">
    <location>
        <begin position="316"/>
        <end position="333"/>
    </location>
</feature>
<reference evidence="7" key="1">
    <citation type="submission" date="2016-11" db="EMBL/GenBank/DDBJ databases">
        <title>Dehalogenimonas formicexedens sp. nov., a chlorinated alkane respiring bacterium isolated from contaminated groundwater.</title>
        <authorList>
            <person name="Key T.A."/>
            <person name="Bowman K.S."/>
            <person name="Lee I."/>
            <person name="Chun J."/>
            <person name="Albuquerque L."/>
            <person name="da Costa M.S."/>
            <person name="Rainey F.A."/>
            <person name="Moe W.M."/>
        </authorList>
    </citation>
    <scope>NUCLEOTIDE SEQUENCE [LARGE SCALE GENOMIC DNA]</scope>
    <source>
        <strain evidence="7">NSZ-14</strain>
    </source>
</reference>
<keyword evidence="4" id="KW-1133">Transmembrane helix</keyword>
<dbReference type="GO" id="GO:0010181">
    <property type="term" value="F:FMN binding"/>
    <property type="evidence" value="ECO:0007669"/>
    <property type="project" value="InterPro"/>
</dbReference>
<feature type="transmembrane region" description="Helical" evidence="4">
    <location>
        <begin position="194"/>
        <end position="210"/>
    </location>
</feature>
<keyword evidence="4" id="KW-0812">Transmembrane</keyword>